<evidence type="ECO:0000313" key="1">
    <source>
        <dbReference type="EMBL" id="BAH54193.1"/>
    </source>
</evidence>
<dbReference type="PATRIC" id="fig|632772.20.peg.6211"/>
<dbReference type="Gene3D" id="2.60.120.10">
    <property type="entry name" value="Jelly Rolls"/>
    <property type="match status" value="1"/>
</dbReference>
<reference evidence="1 2" key="1">
    <citation type="submission" date="2009-03" db="EMBL/GenBank/DDBJ databases">
        <title>Comparison of the complete genome sequences of Rhodococcus erythropolis PR4 and Rhodococcus opacus B4.</title>
        <authorList>
            <person name="Takarada H."/>
            <person name="Sekine M."/>
            <person name="Hosoyama A."/>
            <person name="Yamada R."/>
            <person name="Fujisawa T."/>
            <person name="Omata S."/>
            <person name="Shimizu A."/>
            <person name="Tsukatani N."/>
            <person name="Tanikawa S."/>
            <person name="Fujita N."/>
            <person name="Harayama S."/>
        </authorList>
    </citation>
    <scope>NUCLEOTIDE SEQUENCE [LARGE SCALE GENOMIC DNA]</scope>
    <source>
        <strain evidence="1 2">B4</strain>
    </source>
</reference>
<accession>C1AYJ8</accession>
<dbReference type="KEGG" id="rop:ROP_59460"/>
<dbReference type="InterPro" id="IPR014710">
    <property type="entry name" value="RmlC-like_jellyroll"/>
</dbReference>
<dbReference type="STRING" id="632772.ROP_59460"/>
<dbReference type="SUPFAM" id="SSF51182">
    <property type="entry name" value="RmlC-like cupins"/>
    <property type="match status" value="1"/>
</dbReference>
<dbReference type="EMBL" id="AP011115">
    <property type="protein sequence ID" value="BAH54193.1"/>
    <property type="molecule type" value="Genomic_DNA"/>
</dbReference>
<evidence type="ECO:0008006" key="3">
    <source>
        <dbReference type="Google" id="ProtNLM"/>
    </source>
</evidence>
<dbReference type="OrthoDB" id="9791637at2"/>
<dbReference type="HOGENOM" id="CLU_103066_4_0_11"/>
<evidence type="ECO:0000313" key="2">
    <source>
        <dbReference type="Proteomes" id="UP000002212"/>
    </source>
</evidence>
<dbReference type="InterPro" id="IPR011051">
    <property type="entry name" value="RmlC_Cupin_sf"/>
</dbReference>
<protein>
    <recommendedName>
        <fullName evidence="3">Cupin 2 conserved barrel domain-containing protein</fullName>
    </recommendedName>
</protein>
<organism evidence="1 2">
    <name type="scientific">Rhodococcus opacus (strain B4)</name>
    <dbReference type="NCBI Taxonomy" id="632772"/>
    <lineage>
        <taxon>Bacteria</taxon>
        <taxon>Bacillati</taxon>
        <taxon>Actinomycetota</taxon>
        <taxon>Actinomycetes</taxon>
        <taxon>Mycobacteriales</taxon>
        <taxon>Nocardiaceae</taxon>
        <taxon>Rhodococcus</taxon>
    </lineage>
</organism>
<name>C1AYJ8_RHOOB</name>
<dbReference type="Proteomes" id="UP000002212">
    <property type="component" value="Chromosome"/>
</dbReference>
<proteinExistence type="predicted"/>
<gene>
    <name evidence="1" type="ordered locus">ROP_59460</name>
</gene>
<dbReference type="AlphaFoldDB" id="C1AYJ8"/>
<sequence>MSTHVHVVRAGDGRRLTVPDADITVLVGGGHVGGAYEVFLVEAPRRTPGPLHAEPWSKSYHMLRGRILVQAGDTGYELAPGETIVIEAGTINTFTVLSPTTAFLLVVAGAANSGFFAELDAVGHGHRPEDEPRMLHEVADRYGVALATGAGAS</sequence>
<dbReference type="RefSeq" id="WP_015889684.1">
    <property type="nucleotide sequence ID" value="NC_012522.1"/>
</dbReference>